<name>A0A1I7WN63_HETBA</name>
<keyword evidence="1" id="KW-1185">Reference proteome</keyword>
<accession>A0A1I7WN63</accession>
<dbReference type="AlphaFoldDB" id="A0A1I7WN63"/>
<evidence type="ECO:0000313" key="2">
    <source>
        <dbReference type="WBParaSite" id="Hba_06522"/>
    </source>
</evidence>
<reference evidence="2" key="1">
    <citation type="submission" date="2016-11" db="UniProtKB">
        <authorList>
            <consortium name="WormBaseParasite"/>
        </authorList>
    </citation>
    <scope>IDENTIFICATION</scope>
</reference>
<evidence type="ECO:0000313" key="1">
    <source>
        <dbReference type="Proteomes" id="UP000095283"/>
    </source>
</evidence>
<proteinExistence type="predicted"/>
<dbReference type="Proteomes" id="UP000095283">
    <property type="component" value="Unplaced"/>
</dbReference>
<sequence length="99" mass="11637">MRAMSHTLCYQKPMTRSVYKIQYTKEKTSEPVIYISHTKMSRTMYKIYSEDTYENRSYQCDYKENIEEATKAMGHVAHVLLGSLDVYNAIHSPDITSER</sequence>
<protein>
    <submittedName>
        <fullName evidence="2">HET domain-containing protein</fullName>
    </submittedName>
</protein>
<dbReference type="WBParaSite" id="Hba_06522">
    <property type="protein sequence ID" value="Hba_06522"/>
    <property type="gene ID" value="Hba_06522"/>
</dbReference>
<organism evidence="1 2">
    <name type="scientific">Heterorhabditis bacteriophora</name>
    <name type="common">Entomopathogenic nematode worm</name>
    <dbReference type="NCBI Taxonomy" id="37862"/>
    <lineage>
        <taxon>Eukaryota</taxon>
        <taxon>Metazoa</taxon>
        <taxon>Ecdysozoa</taxon>
        <taxon>Nematoda</taxon>
        <taxon>Chromadorea</taxon>
        <taxon>Rhabditida</taxon>
        <taxon>Rhabditina</taxon>
        <taxon>Rhabditomorpha</taxon>
        <taxon>Strongyloidea</taxon>
        <taxon>Heterorhabditidae</taxon>
        <taxon>Heterorhabditis</taxon>
    </lineage>
</organism>